<dbReference type="VEuPathDB" id="FungiDB:JI435_424680"/>
<feature type="signal peptide" evidence="1">
    <location>
        <begin position="1"/>
        <end position="34"/>
    </location>
</feature>
<accession>A0A7U2NRE9</accession>
<sequence length="86" mass="9128">MCCWAALVAIARWPSPAFLQCALVLGCKVGFVNGEGHEDSWVVLEEGQLEGGDQPLVQISTHGGMFKTLLPGSSYQCLTSSVSDSI</sequence>
<reference evidence="3" key="1">
    <citation type="journal article" date="2021" name="BMC Genomics">
        <title>Chromosome-level genome assembly and manually-curated proteome of model necrotroph Parastagonospora nodorum Sn15 reveals a genome-wide trove of candidate effector homologs, and redundancy of virulence-related functions within an accessory chromosome.</title>
        <authorList>
            <person name="Bertazzoni S."/>
            <person name="Jones D.A.B."/>
            <person name="Phan H.T."/>
            <person name="Tan K.-C."/>
            <person name="Hane J.K."/>
        </authorList>
    </citation>
    <scope>NUCLEOTIDE SEQUENCE [LARGE SCALE GENOMIC DNA]</scope>
    <source>
        <strain evidence="3">SN15 / ATCC MYA-4574 / FGSC 10173)</strain>
    </source>
</reference>
<organism evidence="2 3">
    <name type="scientific">Phaeosphaeria nodorum (strain SN15 / ATCC MYA-4574 / FGSC 10173)</name>
    <name type="common">Glume blotch fungus</name>
    <name type="synonym">Parastagonospora nodorum</name>
    <dbReference type="NCBI Taxonomy" id="321614"/>
    <lineage>
        <taxon>Eukaryota</taxon>
        <taxon>Fungi</taxon>
        <taxon>Dikarya</taxon>
        <taxon>Ascomycota</taxon>
        <taxon>Pezizomycotina</taxon>
        <taxon>Dothideomycetes</taxon>
        <taxon>Pleosporomycetidae</taxon>
        <taxon>Pleosporales</taxon>
        <taxon>Pleosporineae</taxon>
        <taxon>Phaeosphaeriaceae</taxon>
        <taxon>Parastagonospora</taxon>
    </lineage>
</organism>
<evidence type="ECO:0000313" key="3">
    <source>
        <dbReference type="Proteomes" id="UP000663193"/>
    </source>
</evidence>
<keyword evidence="3" id="KW-1185">Reference proteome</keyword>
<protein>
    <submittedName>
        <fullName evidence="2">Uncharacterized protein</fullName>
    </submittedName>
</protein>
<evidence type="ECO:0000313" key="2">
    <source>
        <dbReference type="EMBL" id="QRD07633.1"/>
    </source>
</evidence>
<keyword evidence="1" id="KW-0732">Signal</keyword>
<name>A0A7U2NRE9_PHANO</name>
<evidence type="ECO:0000256" key="1">
    <source>
        <dbReference type="SAM" id="SignalP"/>
    </source>
</evidence>
<dbReference type="Proteomes" id="UP000663193">
    <property type="component" value="Chromosome 23"/>
</dbReference>
<dbReference type="EMBL" id="CP069045">
    <property type="protein sequence ID" value="QRD07633.1"/>
    <property type="molecule type" value="Genomic_DNA"/>
</dbReference>
<dbReference type="AlphaFoldDB" id="A0A7U2NRE9"/>
<proteinExistence type="predicted"/>
<feature type="chain" id="PRO_5030985984" evidence="1">
    <location>
        <begin position="35"/>
        <end position="86"/>
    </location>
</feature>
<gene>
    <name evidence="2" type="ORF">JI435_424680</name>
</gene>